<name>A0A176S6I5_9GAMM</name>
<dbReference type="EMBL" id="LUTY01000322">
    <property type="protein sequence ID" value="OAD23518.1"/>
    <property type="molecule type" value="Genomic_DNA"/>
</dbReference>
<dbReference type="AlphaFoldDB" id="A0A176S6I5"/>
<reference evidence="2 3" key="1">
    <citation type="submission" date="2016-05" db="EMBL/GenBank/DDBJ databases">
        <title>Single-cell genome of chain-forming Candidatus Thiomargarita nelsonii and comparison to other large sulfur-oxidizing bacteria.</title>
        <authorList>
            <person name="Winkel M."/>
            <person name="Salman V."/>
            <person name="Woyke T."/>
            <person name="Schulz-Vogt H."/>
            <person name="Richter M."/>
            <person name="Flood B."/>
            <person name="Bailey J."/>
            <person name="Amann R."/>
            <person name="Mussmann M."/>
        </authorList>
    </citation>
    <scope>NUCLEOTIDE SEQUENCE [LARGE SCALE GENOMIC DNA]</scope>
    <source>
        <strain evidence="2 3">THI036</strain>
    </source>
</reference>
<dbReference type="PANTHER" id="PTHR48104:SF30">
    <property type="entry name" value="METACASPASE-1"/>
    <property type="match status" value="1"/>
</dbReference>
<proteinExistence type="predicted"/>
<feature type="domain" description="Peptidase C14 caspase" evidence="1">
    <location>
        <begin position="35"/>
        <end position="257"/>
    </location>
</feature>
<keyword evidence="3" id="KW-1185">Reference proteome</keyword>
<sequence length="426" mass="47529">MINVGVQNLFWTILCIFAVSVQAESTRLGRVAPSQHALVIGIDQYQHPDIMTLKGAVNDAKLLRDALRQAGVKLPKDRVLLNEKATRNAFLQAWRNMLKQAEPGDTLILTFAGHGGQESDKAPRGEKDNKDENLIFHDFDGTSGGRLTDDELYGLFKKANNYKILVVIDACHSSGMVRSNVGEKGLARLSYRTVGFLNIRGISRLPKSDEGEHHAHVTLLTAVNKDELQVPETVLNKKYHGALSWFFAQAISGKADGNQNGHLERDELDLFLSEKVSTHMNHLQKPKLLPQNDKEVSVFKLASAPQSPKPSALIPDIGIAVENGRAPVNLKHVRVDKQAFDLRFVIKAQQIEVFNQTGDKITTLSRRDAWQPVIDKLRLLKTLATQFDMRLKPIRIQLVEGDNLHQKGTFLHFTISPGDRSENLKA</sequence>
<gene>
    <name evidence="2" type="ORF">THIOM_000651</name>
</gene>
<dbReference type="Gene3D" id="3.40.50.1460">
    <property type="match status" value="1"/>
</dbReference>
<dbReference type="Pfam" id="PF00656">
    <property type="entry name" value="Peptidase_C14"/>
    <property type="match status" value="1"/>
</dbReference>
<dbReference type="GO" id="GO:0004197">
    <property type="term" value="F:cysteine-type endopeptidase activity"/>
    <property type="evidence" value="ECO:0007669"/>
    <property type="project" value="InterPro"/>
</dbReference>
<accession>A0A176S6I5</accession>
<dbReference type="GO" id="GO:0006508">
    <property type="term" value="P:proteolysis"/>
    <property type="evidence" value="ECO:0007669"/>
    <property type="project" value="InterPro"/>
</dbReference>
<comment type="caution">
    <text evidence="2">The sequence shown here is derived from an EMBL/GenBank/DDBJ whole genome shotgun (WGS) entry which is preliminary data.</text>
</comment>
<feature type="non-terminal residue" evidence="2">
    <location>
        <position position="426"/>
    </location>
</feature>
<evidence type="ECO:0000313" key="3">
    <source>
        <dbReference type="Proteomes" id="UP000076962"/>
    </source>
</evidence>
<dbReference type="GO" id="GO:0005737">
    <property type="term" value="C:cytoplasm"/>
    <property type="evidence" value="ECO:0007669"/>
    <property type="project" value="TreeGrafter"/>
</dbReference>
<evidence type="ECO:0000259" key="1">
    <source>
        <dbReference type="Pfam" id="PF00656"/>
    </source>
</evidence>
<dbReference type="InterPro" id="IPR018247">
    <property type="entry name" value="EF_Hand_1_Ca_BS"/>
</dbReference>
<organism evidence="2 3">
    <name type="scientific">Candidatus Thiomargarita nelsonii</name>
    <dbReference type="NCBI Taxonomy" id="1003181"/>
    <lineage>
        <taxon>Bacteria</taxon>
        <taxon>Pseudomonadati</taxon>
        <taxon>Pseudomonadota</taxon>
        <taxon>Gammaproteobacteria</taxon>
        <taxon>Thiotrichales</taxon>
        <taxon>Thiotrichaceae</taxon>
        <taxon>Thiomargarita</taxon>
    </lineage>
</organism>
<protein>
    <submittedName>
        <fullName evidence="2">Peptidase C14 caspase catalytic subunit p20</fullName>
    </submittedName>
</protein>
<dbReference type="InterPro" id="IPR011600">
    <property type="entry name" value="Pept_C14_caspase"/>
</dbReference>
<evidence type="ECO:0000313" key="2">
    <source>
        <dbReference type="EMBL" id="OAD23518.1"/>
    </source>
</evidence>
<dbReference type="PANTHER" id="PTHR48104">
    <property type="entry name" value="METACASPASE-4"/>
    <property type="match status" value="1"/>
</dbReference>
<dbReference type="InterPro" id="IPR029030">
    <property type="entry name" value="Caspase-like_dom_sf"/>
</dbReference>
<dbReference type="InterPro" id="IPR050452">
    <property type="entry name" value="Metacaspase"/>
</dbReference>
<dbReference type="PROSITE" id="PS00018">
    <property type="entry name" value="EF_HAND_1"/>
    <property type="match status" value="1"/>
</dbReference>
<dbReference type="Proteomes" id="UP000076962">
    <property type="component" value="Unassembled WGS sequence"/>
</dbReference>
<dbReference type="SUPFAM" id="SSF52129">
    <property type="entry name" value="Caspase-like"/>
    <property type="match status" value="1"/>
</dbReference>